<evidence type="ECO:0000313" key="3">
    <source>
        <dbReference type="EMBL" id="MFC3195913.1"/>
    </source>
</evidence>
<keyword evidence="4" id="KW-1185">Reference proteome</keyword>
<dbReference type="InterPro" id="IPR011517">
    <property type="entry name" value="RNA_pol_sigma70_ECF-like"/>
</dbReference>
<gene>
    <name evidence="3" type="ORF">ACFODZ_16785</name>
</gene>
<keyword evidence="1" id="KW-0175">Coiled coil</keyword>
<accession>A0ABV7JGF8</accession>
<sequence length="195" mass="22711">MQINLDNVTQFINQANLEDQKVLNDLFDLLYDKVKQLASIQLNKLNPNESISATQLVHECYLKLNNSKSLSIKNRNHFYSLSARCMRFYLVDLVRQAHNQKNEGIHTELKVTQLIQQDDLDFKLLELDRLLEQLEQIDEELASITELKFFGGFTFDEIADIKGQPKSTVFKRWTMAKSYLINLIEEGQNQTDDNP</sequence>
<dbReference type="RefSeq" id="WP_157893006.1">
    <property type="nucleotide sequence ID" value="NZ_JBHRTS010000011.1"/>
</dbReference>
<dbReference type="InterPro" id="IPR013324">
    <property type="entry name" value="RNA_pol_sigma_r3/r4-like"/>
</dbReference>
<comment type="caution">
    <text evidence="3">The sequence shown here is derived from an EMBL/GenBank/DDBJ whole genome shotgun (WGS) entry which is preliminary data.</text>
</comment>
<evidence type="ECO:0000313" key="4">
    <source>
        <dbReference type="Proteomes" id="UP001595533"/>
    </source>
</evidence>
<organism evidence="3 4">
    <name type="scientific">Marinicella sediminis</name>
    <dbReference type="NCBI Taxonomy" id="1792834"/>
    <lineage>
        <taxon>Bacteria</taxon>
        <taxon>Pseudomonadati</taxon>
        <taxon>Pseudomonadota</taxon>
        <taxon>Gammaproteobacteria</taxon>
        <taxon>Lysobacterales</taxon>
        <taxon>Marinicellaceae</taxon>
        <taxon>Marinicella</taxon>
    </lineage>
</organism>
<dbReference type="Proteomes" id="UP001595533">
    <property type="component" value="Unassembled WGS sequence"/>
</dbReference>
<evidence type="ECO:0000259" key="2">
    <source>
        <dbReference type="Pfam" id="PF07638"/>
    </source>
</evidence>
<dbReference type="SUPFAM" id="SSF88659">
    <property type="entry name" value="Sigma3 and sigma4 domains of RNA polymerase sigma factors"/>
    <property type="match status" value="1"/>
</dbReference>
<dbReference type="EMBL" id="JBHRTS010000011">
    <property type="protein sequence ID" value="MFC3195913.1"/>
    <property type="molecule type" value="Genomic_DNA"/>
</dbReference>
<dbReference type="Pfam" id="PF07638">
    <property type="entry name" value="Sigma70_ECF"/>
    <property type="match status" value="1"/>
</dbReference>
<dbReference type="NCBIfam" id="TIGR02999">
    <property type="entry name" value="Sig-70_X6"/>
    <property type="match status" value="1"/>
</dbReference>
<proteinExistence type="predicted"/>
<dbReference type="InterPro" id="IPR053812">
    <property type="entry name" value="HTH_Sigma70_ECF-like"/>
</dbReference>
<dbReference type="Gene3D" id="1.10.10.10">
    <property type="entry name" value="Winged helix-like DNA-binding domain superfamily/Winged helix DNA-binding domain"/>
    <property type="match status" value="1"/>
</dbReference>
<protein>
    <submittedName>
        <fullName evidence="3">ECF-type sigma factor</fullName>
    </submittedName>
</protein>
<name>A0ABV7JGF8_9GAMM</name>
<evidence type="ECO:0000256" key="1">
    <source>
        <dbReference type="SAM" id="Coils"/>
    </source>
</evidence>
<feature type="coiled-coil region" evidence="1">
    <location>
        <begin position="120"/>
        <end position="147"/>
    </location>
</feature>
<reference evidence="4" key="1">
    <citation type="journal article" date="2019" name="Int. J. Syst. Evol. Microbiol.">
        <title>The Global Catalogue of Microorganisms (GCM) 10K type strain sequencing project: providing services to taxonomists for standard genome sequencing and annotation.</title>
        <authorList>
            <consortium name="The Broad Institute Genomics Platform"/>
            <consortium name="The Broad Institute Genome Sequencing Center for Infectious Disease"/>
            <person name="Wu L."/>
            <person name="Ma J."/>
        </authorList>
    </citation>
    <scope>NUCLEOTIDE SEQUENCE [LARGE SCALE GENOMIC DNA]</scope>
    <source>
        <strain evidence="4">KCTC 42953</strain>
    </source>
</reference>
<dbReference type="InterPro" id="IPR036388">
    <property type="entry name" value="WH-like_DNA-bd_sf"/>
</dbReference>
<feature type="domain" description="RNA polymerase sigma-70 ECF-like HTH" evidence="2">
    <location>
        <begin position="6"/>
        <end position="180"/>
    </location>
</feature>